<dbReference type="PANTHER" id="PTHR46558">
    <property type="entry name" value="TRACRIPTIONAL REGULATORY PROTEIN-RELATED-RELATED"/>
    <property type="match status" value="1"/>
</dbReference>
<dbReference type="InterPro" id="IPR010982">
    <property type="entry name" value="Lambda_DNA-bd_dom_sf"/>
</dbReference>
<protein>
    <submittedName>
        <fullName evidence="3">Cro/Cl family transcriptional regulator</fullName>
    </submittedName>
</protein>
<dbReference type="Gene3D" id="1.10.260.40">
    <property type="entry name" value="lambda repressor-like DNA-binding domains"/>
    <property type="match status" value="1"/>
</dbReference>
<dbReference type="SUPFAM" id="SSF47413">
    <property type="entry name" value="lambda repressor-like DNA-binding domains"/>
    <property type="match status" value="1"/>
</dbReference>
<evidence type="ECO:0000313" key="4">
    <source>
        <dbReference type="Proteomes" id="UP000509460"/>
    </source>
</evidence>
<dbReference type="AlphaFoldDB" id="A0AAI8R676"/>
<evidence type="ECO:0000256" key="1">
    <source>
        <dbReference type="ARBA" id="ARBA00023125"/>
    </source>
</evidence>
<reference evidence="3 4" key="1">
    <citation type="submission" date="2019-07" db="EMBL/GenBank/DDBJ databases">
        <title>antibiotic susceptibility of plant-derived lactic acid bacteria.</title>
        <authorList>
            <person name="Sugiyama M."/>
            <person name="Noda M."/>
        </authorList>
    </citation>
    <scope>NUCLEOTIDE SEQUENCE [LARGE SCALE GENOMIC DNA]</scope>
    <source>
        <strain evidence="3 4">15-1A</strain>
    </source>
</reference>
<name>A0AAI8R676_ENTMU</name>
<dbReference type="SMART" id="SM00530">
    <property type="entry name" value="HTH_XRE"/>
    <property type="match status" value="1"/>
</dbReference>
<dbReference type="Proteomes" id="UP000509460">
    <property type="component" value="Chromosome"/>
</dbReference>
<dbReference type="RefSeq" id="WP_178946436.1">
    <property type="nucleotide sequence ID" value="NZ_AP019810.1"/>
</dbReference>
<keyword evidence="1" id="KW-0238">DNA-binding</keyword>
<accession>A0AAI8R676</accession>
<dbReference type="EMBL" id="AP019810">
    <property type="protein sequence ID" value="BBM13545.1"/>
    <property type="molecule type" value="Genomic_DNA"/>
</dbReference>
<evidence type="ECO:0000259" key="2">
    <source>
        <dbReference type="PROSITE" id="PS50943"/>
    </source>
</evidence>
<dbReference type="CDD" id="cd00093">
    <property type="entry name" value="HTH_XRE"/>
    <property type="match status" value="1"/>
</dbReference>
<feature type="domain" description="HTH cro/C1-type" evidence="2">
    <location>
        <begin position="8"/>
        <end position="63"/>
    </location>
</feature>
<organism evidence="3 4">
    <name type="scientific">Enterococcus mundtii</name>
    <dbReference type="NCBI Taxonomy" id="53346"/>
    <lineage>
        <taxon>Bacteria</taxon>
        <taxon>Bacillati</taxon>
        <taxon>Bacillota</taxon>
        <taxon>Bacilli</taxon>
        <taxon>Lactobacillales</taxon>
        <taxon>Enterococcaceae</taxon>
        <taxon>Enterococcus</taxon>
    </lineage>
</organism>
<dbReference type="PANTHER" id="PTHR46558:SF11">
    <property type="entry name" value="HTH-TYPE TRANSCRIPTIONAL REGULATOR XRE"/>
    <property type="match status" value="1"/>
</dbReference>
<gene>
    <name evidence="3" type="ORF">EM151A_0303</name>
</gene>
<dbReference type="GO" id="GO:0003677">
    <property type="term" value="F:DNA binding"/>
    <property type="evidence" value="ECO:0007669"/>
    <property type="project" value="UniProtKB-KW"/>
</dbReference>
<dbReference type="Pfam" id="PF01381">
    <property type="entry name" value="HTH_3"/>
    <property type="match status" value="1"/>
</dbReference>
<evidence type="ECO:0000313" key="3">
    <source>
        <dbReference type="EMBL" id="BBM13545.1"/>
    </source>
</evidence>
<proteinExistence type="predicted"/>
<sequence length="143" mass="16816">MEKLAERLTLLREEKEWTKTYVAKQLNLNNLGTYANWEYGTREPDNEMLTKIASLYNVSTDYLLGRSEKRHYYDLTKKDEKDIATEIENMIADLKNADAFAYSKEASDIDRETHELLIASLENSLRIAKIEAKKRFTPKKYRN</sequence>
<dbReference type="InterPro" id="IPR001387">
    <property type="entry name" value="Cro/C1-type_HTH"/>
</dbReference>
<dbReference type="PROSITE" id="PS50943">
    <property type="entry name" value="HTH_CROC1"/>
    <property type="match status" value="1"/>
</dbReference>